<dbReference type="CDD" id="cd18825">
    <property type="entry name" value="GH43_CtGH43-like"/>
    <property type="match status" value="1"/>
</dbReference>
<dbReference type="AlphaFoldDB" id="A0A7J4XIL5"/>
<dbReference type="InterPro" id="IPR023296">
    <property type="entry name" value="Glyco_hydro_beta-prop_sf"/>
</dbReference>
<dbReference type="PANTHER" id="PTHR22925">
    <property type="entry name" value="GLYCOSYL HYDROLASE 43 FAMILY MEMBER"/>
    <property type="match status" value="1"/>
</dbReference>
<dbReference type="PANTHER" id="PTHR22925:SF3">
    <property type="entry name" value="GLYCOSYL HYDROLASE FAMILY PROTEIN 43"/>
    <property type="match status" value="1"/>
</dbReference>
<keyword evidence="2 4" id="KW-0378">Hydrolase</keyword>
<dbReference type="Pfam" id="PF04616">
    <property type="entry name" value="Glyco_hydro_43"/>
    <property type="match status" value="1"/>
</dbReference>
<gene>
    <name evidence="5" type="ORF">F3F73_11930</name>
</gene>
<dbReference type="EMBL" id="VWMK01000011">
    <property type="protein sequence ID" value="KAA3764642.1"/>
    <property type="molecule type" value="Genomic_DNA"/>
</dbReference>
<reference evidence="5 6" key="1">
    <citation type="journal article" date="2019" name="Nat. Med.">
        <title>A library of human gut bacterial isolates paired with longitudinal multiomics data enables mechanistic microbiome research.</title>
        <authorList>
            <person name="Poyet M."/>
            <person name="Groussin M."/>
            <person name="Gibbons S.M."/>
            <person name="Avila-Pacheco J."/>
            <person name="Jiang X."/>
            <person name="Kearney S.M."/>
            <person name="Perrotta A.R."/>
            <person name="Berdy B."/>
            <person name="Zhao S."/>
            <person name="Lieberman T.D."/>
            <person name="Swanson P.K."/>
            <person name="Smith M."/>
            <person name="Roesemann S."/>
            <person name="Alexander J.E."/>
            <person name="Rich S.A."/>
            <person name="Livny J."/>
            <person name="Vlamakis H."/>
            <person name="Clish C."/>
            <person name="Bullock K."/>
            <person name="Deik A."/>
            <person name="Scott J."/>
            <person name="Pierce K.A."/>
            <person name="Xavier R.J."/>
            <person name="Alm E.J."/>
        </authorList>
    </citation>
    <scope>NUCLEOTIDE SEQUENCE [LARGE SCALE GENOMIC DNA]</scope>
    <source>
        <strain evidence="5 6">BIOML-A10</strain>
    </source>
</reference>
<evidence type="ECO:0000256" key="4">
    <source>
        <dbReference type="RuleBase" id="RU361187"/>
    </source>
</evidence>
<dbReference type="GO" id="GO:0004553">
    <property type="term" value="F:hydrolase activity, hydrolyzing O-glycosyl compounds"/>
    <property type="evidence" value="ECO:0007669"/>
    <property type="project" value="InterPro"/>
</dbReference>
<evidence type="ECO:0000313" key="5">
    <source>
        <dbReference type="EMBL" id="KAA3764642.1"/>
    </source>
</evidence>
<keyword evidence="3 4" id="KW-0326">Glycosidase</keyword>
<name>A0A7J4XIL5_9BACE</name>
<evidence type="ECO:0000256" key="2">
    <source>
        <dbReference type="ARBA" id="ARBA00022801"/>
    </source>
</evidence>
<dbReference type="SUPFAM" id="SSF75005">
    <property type="entry name" value="Arabinanase/levansucrase/invertase"/>
    <property type="match status" value="1"/>
</dbReference>
<evidence type="ECO:0000313" key="6">
    <source>
        <dbReference type="Proteomes" id="UP000422221"/>
    </source>
</evidence>
<dbReference type="InterPro" id="IPR006710">
    <property type="entry name" value="Glyco_hydro_43"/>
</dbReference>
<dbReference type="Proteomes" id="UP000422221">
    <property type="component" value="Unassembled WGS sequence"/>
</dbReference>
<accession>A0A7J4XIL5</accession>
<protein>
    <submittedName>
        <fullName evidence="5">Family 43 glycosylhydrolase</fullName>
    </submittedName>
</protein>
<sequence length="340" mass="38754">MLSKYKIYILLTLFLTVEGIVFAQSNRLVNNSTEKSWLDTSGNPINAHGGGVLYHEGTYYWYGEYKSGATTLLPGQNWECYRTDISGVSCYSSKDLVNWKFEGLVLKATPDDIHSDLHPSNVLERPKVIYNNKTGKFVMWMHIDSADYLKACAGVAVCDTPTGEFKYLGSHRPHNAMSRDQTVFQDEDRRAYHIFSSEDNATLYISELTDDYLGHKKTYTRNFINKSREAPAIFKTKNKYVLITSGCSAWDPNEAEYAVADSILGDWTVMGNPCTGKDADKTFYGQSTFVLTVAGKHQSYIAMFDKWEKTDLEKSRYIWLPIVHNENEIEVPWIDNLIIE</sequence>
<comment type="similarity">
    <text evidence="1 4">Belongs to the glycosyl hydrolase 43 family.</text>
</comment>
<dbReference type="Gene3D" id="2.115.10.20">
    <property type="entry name" value="Glycosyl hydrolase domain, family 43"/>
    <property type="match status" value="1"/>
</dbReference>
<comment type="caution">
    <text evidence="5">The sequence shown here is derived from an EMBL/GenBank/DDBJ whole genome shotgun (WGS) entry which is preliminary data.</text>
</comment>
<dbReference type="GO" id="GO:0005975">
    <property type="term" value="P:carbohydrate metabolic process"/>
    <property type="evidence" value="ECO:0007669"/>
    <property type="project" value="InterPro"/>
</dbReference>
<evidence type="ECO:0000256" key="1">
    <source>
        <dbReference type="ARBA" id="ARBA00009865"/>
    </source>
</evidence>
<proteinExistence type="inferred from homology"/>
<organism evidence="5 6">
    <name type="scientific">Bacteroides salyersiae</name>
    <dbReference type="NCBI Taxonomy" id="291644"/>
    <lineage>
        <taxon>Bacteria</taxon>
        <taxon>Pseudomonadati</taxon>
        <taxon>Bacteroidota</taxon>
        <taxon>Bacteroidia</taxon>
        <taxon>Bacteroidales</taxon>
        <taxon>Bacteroidaceae</taxon>
        <taxon>Bacteroides</taxon>
    </lineage>
</organism>
<evidence type="ECO:0000256" key="3">
    <source>
        <dbReference type="ARBA" id="ARBA00023295"/>
    </source>
</evidence>